<evidence type="ECO:0000259" key="1">
    <source>
        <dbReference type="Pfam" id="PF00561"/>
    </source>
</evidence>
<reference evidence="3" key="1">
    <citation type="journal article" date="2019" name="Int. J. Syst. Evol. Microbiol.">
        <title>The Global Catalogue of Microorganisms (GCM) 10K type strain sequencing project: providing services to taxonomists for standard genome sequencing and annotation.</title>
        <authorList>
            <consortium name="The Broad Institute Genomics Platform"/>
            <consortium name="The Broad Institute Genome Sequencing Center for Infectious Disease"/>
            <person name="Wu L."/>
            <person name="Ma J."/>
        </authorList>
    </citation>
    <scope>NUCLEOTIDE SEQUENCE [LARGE SCALE GENOMIC DNA]</scope>
    <source>
        <strain evidence="3">CCUG 60524</strain>
    </source>
</reference>
<dbReference type="SUPFAM" id="SSF53474">
    <property type="entry name" value="alpha/beta-Hydrolases"/>
    <property type="match status" value="1"/>
</dbReference>
<dbReference type="EMBL" id="JBHTJT010000031">
    <property type="protein sequence ID" value="MFD0980926.1"/>
    <property type="molecule type" value="Genomic_DNA"/>
</dbReference>
<keyword evidence="3" id="KW-1185">Reference proteome</keyword>
<feature type="domain" description="AB hydrolase-1" evidence="1">
    <location>
        <begin position="55"/>
        <end position="218"/>
    </location>
</feature>
<dbReference type="RefSeq" id="WP_386075605.1">
    <property type="nucleotide sequence ID" value="NZ_JBHTJT010000031.1"/>
</dbReference>
<proteinExistence type="predicted"/>
<organism evidence="2 3">
    <name type="scientific">Tropicimonas aquimaris</name>
    <dbReference type="NCBI Taxonomy" id="914152"/>
    <lineage>
        <taxon>Bacteria</taxon>
        <taxon>Pseudomonadati</taxon>
        <taxon>Pseudomonadota</taxon>
        <taxon>Alphaproteobacteria</taxon>
        <taxon>Rhodobacterales</taxon>
        <taxon>Roseobacteraceae</taxon>
        <taxon>Tropicimonas</taxon>
    </lineage>
</organism>
<accession>A0ABW3ISH1</accession>
<gene>
    <name evidence="2" type="ORF">ACFQ2S_14860</name>
</gene>
<name>A0ABW3ISH1_9RHOB</name>
<dbReference type="InterPro" id="IPR000073">
    <property type="entry name" value="AB_hydrolase_1"/>
</dbReference>
<sequence length="237" mass="25851">MKEPLVFLPDMMCDARLYWPQLMSFGRTRSVTIAPVGNASSMGAIAAAVMDGAPRRFALVGQGMGGMVAMEILRRAPERVTRISLIGTSPLPETPQMAAEREPRIIAAQTGKLAEAVKTELKLPSALAPGPGRMEVQSLVLDMADTLGPEAFISQSRALQRRPDQQKTMRTTKVPALVICGEHDTLFPVKRQEFMAELIPVARLVIVPDAGHFPTLEQPEVTTEILTDWLAAPMVLR</sequence>
<dbReference type="GO" id="GO:0016787">
    <property type="term" value="F:hydrolase activity"/>
    <property type="evidence" value="ECO:0007669"/>
    <property type="project" value="UniProtKB-KW"/>
</dbReference>
<protein>
    <submittedName>
        <fullName evidence="2">Alpha/beta fold hydrolase</fullName>
    </submittedName>
</protein>
<dbReference type="InterPro" id="IPR029058">
    <property type="entry name" value="AB_hydrolase_fold"/>
</dbReference>
<dbReference type="PANTHER" id="PTHR43798">
    <property type="entry name" value="MONOACYLGLYCEROL LIPASE"/>
    <property type="match status" value="1"/>
</dbReference>
<comment type="caution">
    <text evidence="2">The sequence shown here is derived from an EMBL/GenBank/DDBJ whole genome shotgun (WGS) entry which is preliminary data.</text>
</comment>
<evidence type="ECO:0000313" key="2">
    <source>
        <dbReference type="EMBL" id="MFD0980926.1"/>
    </source>
</evidence>
<keyword evidence="2" id="KW-0378">Hydrolase</keyword>
<dbReference type="Pfam" id="PF00561">
    <property type="entry name" value="Abhydrolase_1"/>
    <property type="match status" value="1"/>
</dbReference>
<dbReference type="InterPro" id="IPR050266">
    <property type="entry name" value="AB_hydrolase_sf"/>
</dbReference>
<dbReference type="Gene3D" id="3.40.50.1820">
    <property type="entry name" value="alpha/beta hydrolase"/>
    <property type="match status" value="1"/>
</dbReference>
<evidence type="ECO:0000313" key="3">
    <source>
        <dbReference type="Proteomes" id="UP001597108"/>
    </source>
</evidence>
<dbReference type="Proteomes" id="UP001597108">
    <property type="component" value="Unassembled WGS sequence"/>
</dbReference>
<dbReference type="PRINTS" id="PR00111">
    <property type="entry name" value="ABHYDROLASE"/>
</dbReference>